<protein>
    <submittedName>
        <fullName evidence="2">Putative transporter, trans-membrane domain bacteriocin immunity protein</fullName>
    </submittedName>
</protein>
<dbReference type="Pfam" id="PF12730">
    <property type="entry name" value="ABC2_membrane_4"/>
    <property type="match status" value="1"/>
</dbReference>
<feature type="transmembrane region" description="Helical" evidence="1">
    <location>
        <begin position="58"/>
        <end position="78"/>
    </location>
</feature>
<reference evidence="2 3" key="1">
    <citation type="submission" date="2016-02" db="EMBL/GenBank/DDBJ databases">
        <authorList>
            <consortium name="Pathogen Informatics"/>
        </authorList>
    </citation>
    <scope>NUCLEOTIDE SEQUENCE [LARGE SCALE GENOMIC DNA]</scope>
    <source>
        <strain evidence="2 3">LSS23</strain>
    </source>
</reference>
<feature type="transmembrane region" description="Helical" evidence="1">
    <location>
        <begin position="15"/>
        <end position="38"/>
    </location>
</feature>
<feature type="transmembrane region" description="Helical" evidence="1">
    <location>
        <begin position="99"/>
        <end position="123"/>
    </location>
</feature>
<feature type="transmembrane region" description="Helical" evidence="1">
    <location>
        <begin position="143"/>
        <end position="161"/>
    </location>
</feature>
<accession>A0A116LC70</accession>
<dbReference type="CDD" id="cd21809">
    <property type="entry name" value="ABC-2_lan_permease-like"/>
    <property type="match status" value="1"/>
</dbReference>
<keyword evidence="1" id="KW-1133">Transmembrane helix</keyword>
<evidence type="ECO:0000313" key="2">
    <source>
        <dbReference type="EMBL" id="CYU84887.1"/>
    </source>
</evidence>
<evidence type="ECO:0000256" key="1">
    <source>
        <dbReference type="SAM" id="Phobius"/>
    </source>
</evidence>
<keyword evidence="1" id="KW-0812">Transmembrane</keyword>
<feature type="transmembrane region" description="Helical" evidence="1">
    <location>
        <begin position="168"/>
        <end position="188"/>
    </location>
</feature>
<dbReference type="RefSeq" id="WP_044688463.1">
    <property type="nucleotide sequence ID" value="NZ_CEEW01000058.1"/>
</dbReference>
<name>A0A116LC70_STRSU</name>
<organism evidence="2 3">
    <name type="scientific">Streptococcus suis</name>
    <dbReference type="NCBI Taxonomy" id="1307"/>
    <lineage>
        <taxon>Bacteria</taxon>
        <taxon>Bacillati</taxon>
        <taxon>Bacillota</taxon>
        <taxon>Bacilli</taxon>
        <taxon>Lactobacillales</taxon>
        <taxon>Streptococcaceae</taxon>
        <taxon>Streptococcus</taxon>
    </lineage>
</organism>
<dbReference type="Proteomes" id="UP000073434">
    <property type="component" value="Unassembled WGS sequence"/>
</dbReference>
<dbReference type="EMBL" id="FIFW01000021">
    <property type="protein sequence ID" value="CYU84887.1"/>
    <property type="molecule type" value="Genomic_DNA"/>
</dbReference>
<feature type="transmembrane region" description="Helical" evidence="1">
    <location>
        <begin position="215"/>
        <end position="235"/>
    </location>
</feature>
<keyword evidence="1" id="KW-0472">Membrane</keyword>
<evidence type="ECO:0000313" key="3">
    <source>
        <dbReference type="Proteomes" id="UP000073434"/>
    </source>
</evidence>
<gene>
    <name evidence="2" type="primary">sivG</name>
    <name evidence="2" type="ORF">ERS132385_01768</name>
</gene>
<proteinExistence type="predicted"/>
<sequence length="244" mass="27729">MRHYISAEWKKLNKIQLLIIGVVFVALSSFIGLGTYFANQSVLIDGTQDKVMWGQLTFYYTQILYPPMLAIFIAISLIQEFERKNLEMLCSNAISIKKLLISKLFTVTALVIPIQFLVLIVYIVALKVANVELSSFVLLTLKWILLSILSSLPILCIQAFAYAKTRSFGQSIGISALGAMSGFVLLFLNENLNKFYPYSQPMIALRSRALEDFSLLELTIFVFVNLLFSVIFYRLTCYELEKRG</sequence>
<dbReference type="AlphaFoldDB" id="A0A116LC70"/>